<feature type="transmembrane region" description="Helical" evidence="8">
    <location>
        <begin position="225"/>
        <end position="244"/>
    </location>
</feature>
<evidence type="ECO:0000256" key="2">
    <source>
        <dbReference type="ARBA" id="ARBA00005346"/>
    </source>
</evidence>
<feature type="transmembrane region" description="Helical" evidence="8">
    <location>
        <begin position="12"/>
        <end position="34"/>
    </location>
</feature>
<evidence type="ECO:0000313" key="11">
    <source>
        <dbReference type="Proteomes" id="UP000025061"/>
    </source>
</evidence>
<dbReference type="PANTHER" id="PTHR42703">
    <property type="entry name" value="NADH DEHYDROGENASE"/>
    <property type="match status" value="1"/>
</dbReference>
<dbReference type="RefSeq" id="WP_049755014.1">
    <property type="nucleotide sequence ID" value="NZ_ARYI01000001.1"/>
</dbReference>
<dbReference type="Proteomes" id="UP000025061">
    <property type="component" value="Unassembled WGS sequence"/>
</dbReference>
<reference evidence="10 11" key="1">
    <citation type="submission" date="2013-04" db="EMBL/GenBank/DDBJ databases">
        <title>Hyphomonas hirschiana VP5 Genome Sequencing.</title>
        <authorList>
            <person name="Lai Q."/>
            <person name="Shao Z."/>
        </authorList>
    </citation>
    <scope>NUCLEOTIDE SEQUENCE [LARGE SCALE GENOMIC DNA]</scope>
    <source>
        <strain evidence="10 11">VP5</strain>
    </source>
</reference>
<gene>
    <name evidence="10" type="ORF">HHI_01550</name>
</gene>
<feature type="transmembrane region" description="Helical" evidence="8">
    <location>
        <begin position="428"/>
        <end position="448"/>
    </location>
</feature>
<comment type="subcellular location">
    <subcellularLocation>
        <location evidence="1">Cell membrane</location>
        <topology evidence="1">Multi-pass membrane protein</topology>
    </subcellularLocation>
    <subcellularLocation>
        <location evidence="7">Membrane</location>
        <topology evidence="7">Multi-pass membrane protein</topology>
    </subcellularLocation>
</comment>
<dbReference type="GO" id="GO:0005886">
    <property type="term" value="C:plasma membrane"/>
    <property type="evidence" value="ECO:0007669"/>
    <property type="project" value="UniProtKB-SubCell"/>
</dbReference>
<evidence type="ECO:0000256" key="8">
    <source>
        <dbReference type="SAM" id="Phobius"/>
    </source>
</evidence>
<keyword evidence="11" id="KW-1185">Reference proteome</keyword>
<protein>
    <submittedName>
        <fullName evidence="10">Monovalent cation/H+ antiporter subunit D</fullName>
    </submittedName>
</protein>
<organism evidence="10 11">
    <name type="scientific">Hyphomonas hirschiana VP5</name>
    <dbReference type="NCBI Taxonomy" id="1280951"/>
    <lineage>
        <taxon>Bacteria</taxon>
        <taxon>Pseudomonadati</taxon>
        <taxon>Pseudomonadota</taxon>
        <taxon>Alphaproteobacteria</taxon>
        <taxon>Hyphomonadales</taxon>
        <taxon>Hyphomonadaceae</taxon>
        <taxon>Hyphomonas</taxon>
    </lineage>
</organism>
<evidence type="ECO:0000256" key="1">
    <source>
        <dbReference type="ARBA" id="ARBA00004651"/>
    </source>
</evidence>
<feature type="transmembrane region" description="Helical" evidence="8">
    <location>
        <begin position="91"/>
        <end position="113"/>
    </location>
</feature>
<evidence type="ECO:0000256" key="4">
    <source>
        <dbReference type="ARBA" id="ARBA00022692"/>
    </source>
</evidence>
<keyword evidence="6 8" id="KW-0472">Membrane</keyword>
<evidence type="ECO:0000256" key="5">
    <source>
        <dbReference type="ARBA" id="ARBA00022989"/>
    </source>
</evidence>
<name>A0A059FZZ0_9PROT</name>
<feature type="domain" description="NADH:quinone oxidoreductase/Mrp antiporter transmembrane" evidence="9">
    <location>
        <begin position="147"/>
        <end position="442"/>
    </location>
</feature>
<feature type="transmembrane region" description="Helical" evidence="8">
    <location>
        <begin position="298"/>
        <end position="317"/>
    </location>
</feature>
<dbReference type="InterPro" id="IPR001750">
    <property type="entry name" value="ND/Mrp_TM"/>
</dbReference>
<dbReference type="Pfam" id="PF00361">
    <property type="entry name" value="Proton_antipo_M"/>
    <property type="match status" value="1"/>
</dbReference>
<evidence type="ECO:0000256" key="7">
    <source>
        <dbReference type="RuleBase" id="RU000320"/>
    </source>
</evidence>
<sequence length="512" mass="54854">MMLESVLTSAPAWALAHAPVLLVAIPMLIAPLVAILPSGRLAWLLAMATTAVSFYLAIVTLGLVQSSPTGILSYEIGRWPPPIGIEFRTDALNAMILLLVTGIGFLASVFSWPTISSELGNHNKLGMFYAAFLLCLAGLLGVASTGDAFNLFVFLEISSLATYVMVAMGARRDRRALPAAFNYLIMGTLGASFYIIGIGFLYAATGTLNMADIADRLPALTDSRSVQVGFAFIIVGLGLKAAMWPLHQWLPNAYSYGPSFVTVFLSATATKVAIYAMIRFLFTIFRPDYTFELASFSWILAPLGIAAMVICSFQAVFQTDVRRTLAYSSVAQVGYMLLGVSLATAPGVAAGLLHLFNHALMKGALFMAIAGIVMTHKGTTIRDFAGLGRTAPWTMTAFAIAGLSLIGVPLTAGFMSKLQLGYALFAEGWWWAVLLVVFSSFLAVFYVGRILQAAFFQPPDNPSKIHKEAPLLILVPLWILALANLYFGIAADFPLGLAQDGAVAALGLEAFR</sequence>
<feature type="transmembrane region" description="Helical" evidence="8">
    <location>
        <begin position="395"/>
        <end position="416"/>
    </location>
</feature>
<evidence type="ECO:0000256" key="3">
    <source>
        <dbReference type="ARBA" id="ARBA00022475"/>
    </source>
</evidence>
<evidence type="ECO:0000256" key="6">
    <source>
        <dbReference type="ARBA" id="ARBA00023136"/>
    </source>
</evidence>
<dbReference type="EMBL" id="ARYI01000001">
    <property type="protein sequence ID" value="KCZ96323.1"/>
    <property type="molecule type" value="Genomic_DNA"/>
</dbReference>
<comment type="caution">
    <text evidence="10">The sequence shown here is derived from an EMBL/GenBank/DDBJ whole genome shotgun (WGS) entry which is preliminary data.</text>
</comment>
<feature type="transmembrane region" description="Helical" evidence="8">
    <location>
        <begin position="41"/>
        <end position="64"/>
    </location>
</feature>
<comment type="similarity">
    <text evidence="2">Belongs to the CPA3 antiporters (TC 2.A.63) subunit D family.</text>
</comment>
<keyword evidence="3" id="KW-1003">Cell membrane</keyword>
<dbReference type="PATRIC" id="fig|1280951.3.peg.313"/>
<feature type="transmembrane region" description="Helical" evidence="8">
    <location>
        <begin position="180"/>
        <end position="205"/>
    </location>
</feature>
<keyword evidence="5 8" id="KW-1133">Transmembrane helix</keyword>
<accession>A0A059FZZ0</accession>
<feature type="transmembrane region" description="Helical" evidence="8">
    <location>
        <begin position="125"/>
        <end position="143"/>
    </location>
</feature>
<feature type="transmembrane region" description="Helical" evidence="8">
    <location>
        <begin position="355"/>
        <end position="374"/>
    </location>
</feature>
<dbReference type="PRINTS" id="PR01434">
    <property type="entry name" value="NADHDHGNASE5"/>
</dbReference>
<dbReference type="AlphaFoldDB" id="A0A059FZZ0"/>
<feature type="transmembrane region" description="Helical" evidence="8">
    <location>
        <begin position="256"/>
        <end position="278"/>
    </location>
</feature>
<keyword evidence="4 7" id="KW-0812">Transmembrane</keyword>
<feature type="transmembrane region" description="Helical" evidence="8">
    <location>
        <begin position="469"/>
        <end position="489"/>
    </location>
</feature>
<dbReference type="InterPro" id="IPR050586">
    <property type="entry name" value="CPA3_Na-H_Antiporter_D"/>
</dbReference>
<evidence type="ECO:0000313" key="10">
    <source>
        <dbReference type="EMBL" id="KCZ96323.1"/>
    </source>
</evidence>
<feature type="transmembrane region" description="Helical" evidence="8">
    <location>
        <begin position="329"/>
        <end position="349"/>
    </location>
</feature>
<dbReference type="PANTHER" id="PTHR42703:SF1">
    <property type="entry name" value="NA(+)_H(+) ANTIPORTER SUBUNIT D1"/>
    <property type="match status" value="1"/>
</dbReference>
<feature type="transmembrane region" description="Helical" evidence="8">
    <location>
        <begin position="149"/>
        <end position="168"/>
    </location>
</feature>
<evidence type="ECO:0000259" key="9">
    <source>
        <dbReference type="Pfam" id="PF00361"/>
    </source>
</evidence>
<proteinExistence type="inferred from homology"/>